<dbReference type="Gene3D" id="3.30.460.10">
    <property type="entry name" value="Beta Polymerase, domain 2"/>
    <property type="match status" value="1"/>
</dbReference>
<dbReference type="Proteomes" id="UP000189229">
    <property type="component" value="Unassembled WGS sequence"/>
</dbReference>
<keyword evidence="7" id="KW-1185">Reference proteome</keyword>
<organism evidence="3 6">
    <name type="scientific">Mycobacterium kansasii</name>
    <dbReference type="NCBI Taxonomy" id="1768"/>
    <lineage>
        <taxon>Bacteria</taxon>
        <taxon>Bacillati</taxon>
        <taxon>Actinomycetota</taxon>
        <taxon>Actinomycetes</taxon>
        <taxon>Mycobacteriales</taxon>
        <taxon>Mycobacteriaceae</taxon>
        <taxon>Mycobacterium</taxon>
    </lineage>
</organism>
<dbReference type="STRING" id="1768.B1T50_23445"/>
<dbReference type="InterPro" id="IPR002934">
    <property type="entry name" value="Polymerase_NTP_transf_dom"/>
</dbReference>
<dbReference type="Proteomes" id="UP000516380">
    <property type="component" value="Chromosome"/>
</dbReference>
<dbReference type="PANTHER" id="PTHR43449:SF3">
    <property type="entry name" value="POLYMERASE NUCLEOTIDYL TRANSFERASE DOMAIN-CONTAINING PROTEIN"/>
    <property type="match status" value="1"/>
</dbReference>
<proteinExistence type="predicted"/>
<dbReference type="EMBL" id="MVBM01000001">
    <property type="protein sequence ID" value="OOK82433.1"/>
    <property type="molecule type" value="Genomic_DNA"/>
</dbReference>
<evidence type="ECO:0000259" key="1">
    <source>
        <dbReference type="Pfam" id="PF01909"/>
    </source>
</evidence>
<dbReference type="SUPFAM" id="SSF81301">
    <property type="entry name" value="Nucleotidyltransferase"/>
    <property type="match status" value="1"/>
</dbReference>
<evidence type="ECO:0000313" key="6">
    <source>
        <dbReference type="Proteomes" id="UP000189229"/>
    </source>
</evidence>
<dbReference type="EMBL" id="AP023343">
    <property type="protein sequence ID" value="BCI89983.1"/>
    <property type="molecule type" value="Genomic_DNA"/>
</dbReference>
<protein>
    <submittedName>
        <fullName evidence="3">Nucleotidyltransferase domain protein</fullName>
    </submittedName>
</protein>
<gene>
    <name evidence="4" type="ORF">BZL29_1013</name>
    <name evidence="3" type="ORF">BZL30_0878</name>
    <name evidence="2" type="ORF">NIIDMKKI_51890</name>
</gene>
<sequence length="114" mass="12492">MIRAAAAMAELVVRACDPEEVLLFGSFAKGRQREHSDVDLLVITGKRASDALRHELRDLLLRFPVSVDVHLLTPDEARAAWADPGCFAQSILSTAVPLYVRGDRSIVRELAGNP</sequence>
<dbReference type="PANTHER" id="PTHR43449">
    <property type="entry name" value="NUCLEOTIDYLTRANSFERASE"/>
    <property type="match status" value="1"/>
</dbReference>
<dbReference type="AlphaFoldDB" id="A0A1V3XT64"/>
<keyword evidence="3" id="KW-0808">Transferase</keyword>
<evidence type="ECO:0000313" key="5">
    <source>
        <dbReference type="Proteomes" id="UP000188532"/>
    </source>
</evidence>
<dbReference type="CDD" id="cd05403">
    <property type="entry name" value="NT_KNTase_like"/>
    <property type="match status" value="1"/>
</dbReference>
<evidence type="ECO:0000313" key="4">
    <source>
        <dbReference type="EMBL" id="OOK83282.1"/>
    </source>
</evidence>
<dbReference type="EMBL" id="MVBN01000001">
    <property type="protein sequence ID" value="OOK83282.1"/>
    <property type="molecule type" value="Genomic_DNA"/>
</dbReference>
<dbReference type="Pfam" id="PF01909">
    <property type="entry name" value="NTP_transf_2"/>
    <property type="match status" value="1"/>
</dbReference>
<dbReference type="InterPro" id="IPR043519">
    <property type="entry name" value="NT_sf"/>
</dbReference>
<evidence type="ECO:0000313" key="3">
    <source>
        <dbReference type="EMBL" id="OOK82433.1"/>
    </source>
</evidence>
<dbReference type="Proteomes" id="UP000188532">
    <property type="component" value="Unassembled WGS sequence"/>
</dbReference>
<accession>A0A1V3XT64</accession>
<name>A0A1V3XT64_MYCKA</name>
<reference evidence="2 7" key="2">
    <citation type="submission" date="2020-07" db="EMBL/GenBank/DDBJ databases">
        <title>Mycobacterium kansasii (former subtype) with zoonotic potential isolated from diseased indoor pet cat, Japan.</title>
        <authorList>
            <person name="Fukano H."/>
            <person name="Terazono T."/>
            <person name="Hoshino Y."/>
        </authorList>
    </citation>
    <scope>NUCLEOTIDE SEQUENCE [LARGE SCALE GENOMIC DNA]</scope>
    <source>
        <strain evidence="2 7">Kuro-I</strain>
    </source>
</reference>
<dbReference type="GO" id="GO:0016779">
    <property type="term" value="F:nucleotidyltransferase activity"/>
    <property type="evidence" value="ECO:0007669"/>
    <property type="project" value="InterPro"/>
</dbReference>
<evidence type="ECO:0000313" key="2">
    <source>
        <dbReference type="EMBL" id="BCI89983.1"/>
    </source>
</evidence>
<feature type="domain" description="Polymerase nucleotidyl transferase" evidence="1">
    <location>
        <begin position="18"/>
        <end position="75"/>
    </location>
</feature>
<evidence type="ECO:0000313" key="7">
    <source>
        <dbReference type="Proteomes" id="UP000516380"/>
    </source>
</evidence>
<reference evidence="5 6" key="1">
    <citation type="submission" date="2017-02" db="EMBL/GenBank/DDBJ databases">
        <title>Complete genome sequences of Mycobacterium kansasii strains isolated from rhesus macaques.</title>
        <authorList>
            <person name="Panda A."/>
            <person name="Nagaraj S."/>
            <person name="Zhao X."/>
            <person name="Tettelin H."/>
            <person name="Detolla L.J."/>
        </authorList>
    </citation>
    <scope>NUCLEOTIDE SEQUENCE [LARGE SCALE GENOMIC DNA]</scope>
    <source>
        <strain evidence="4 5">11-3469</strain>
        <strain evidence="3 6">11-3813</strain>
    </source>
</reference>